<gene>
    <name evidence="8" type="primary">rplC</name>
    <name evidence="11" type="ORF">DFH01_22515</name>
</gene>
<dbReference type="AlphaFoldDB" id="A0A317FAP3"/>
<dbReference type="FunFam" id="2.40.30.10:FF:000004">
    <property type="entry name" value="50S ribosomal protein L3"/>
    <property type="match status" value="1"/>
</dbReference>
<keyword evidence="2 8" id="KW-0488">Methylation</keyword>
<feature type="modified residue" description="N5-methylglutamine" evidence="8">
    <location>
        <position position="156"/>
    </location>
</feature>
<dbReference type="GO" id="GO:0022625">
    <property type="term" value="C:cytosolic large ribosomal subunit"/>
    <property type="evidence" value="ECO:0007669"/>
    <property type="project" value="TreeGrafter"/>
</dbReference>
<evidence type="ECO:0000256" key="4">
    <source>
        <dbReference type="ARBA" id="ARBA00022884"/>
    </source>
</evidence>
<evidence type="ECO:0000256" key="8">
    <source>
        <dbReference type="HAMAP-Rule" id="MF_01325"/>
    </source>
</evidence>
<keyword evidence="5 8" id="KW-0689">Ribosomal protein</keyword>
<evidence type="ECO:0000256" key="3">
    <source>
        <dbReference type="ARBA" id="ARBA00022730"/>
    </source>
</evidence>
<accession>A0A317FAP3</accession>
<dbReference type="InterPro" id="IPR019927">
    <property type="entry name" value="Ribosomal_uL3_bac/org-type"/>
</dbReference>
<evidence type="ECO:0000256" key="9">
    <source>
        <dbReference type="RuleBase" id="RU003905"/>
    </source>
</evidence>
<sequence>MMATNGRTGLIARKLGMTRLFNDDGSTVPVTVLHLDDVRVVANRTAEKDGYSAVQLGIGNAKPKNVSKPQKGHFAKAGVEAPRRLAEFRVPAEGLVAPGTKLSVEHFVKGQKVDVTGVTVGKGFAGGMKRWNFAGLEASHGVSISHRSLGSTGNRQDPGKTFKNKKMAGHLGVERVTTQNLVVAGHDAEKGLLLIKGAIPGPKGGYVLVRDAVKRARPADAPFPAAVVAQG</sequence>
<keyword evidence="3 8" id="KW-0699">rRNA-binding</keyword>
<evidence type="ECO:0000313" key="12">
    <source>
        <dbReference type="Proteomes" id="UP000245765"/>
    </source>
</evidence>
<dbReference type="GO" id="GO:0019843">
    <property type="term" value="F:rRNA binding"/>
    <property type="evidence" value="ECO:0007669"/>
    <property type="project" value="UniProtKB-UniRule"/>
</dbReference>
<comment type="PTM">
    <text evidence="8">Methylated by PrmB.</text>
</comment>
<evidence type="ECO:0000256" key="10">
    <source>
        <dbReference type="RuleBase" id="RU003906"/>
    </source>
</evidence>
<comment type="function">
    <text evidence="8 10">One of the primary rRNA binding proteins, it binds directly near the 3'-end of the 23S rRNA, where it nucleates assembly of the 50S subunit.</text>
</comment>
<evidence type="ECO:0000313" key="11">
    <source>
        <dbReference type="EMBL" id="PWS35097.1"/>
    </source>
</evidence>
<comment type="subunit">
    <text evidence="8 10">Part of the 50S ribosomal subunit. Forms a cluster with proteins L14 and L19.</text>
</comment>
<dbReference type="PROSITE" id="PS00474">
    <property type="entry name" value="RIBOSOMAL_L3"/>
    <property type="match status" value="1"/>
</dbReference>
<dbReference type="GO" id="GO:0006412">
    <property type="term" value="P:translation"/>
    <property type="evidence" value="ECO:0007669"/>
    <property type="project" value="UniProtKB-UniRule"/>
</dbReference>
<dbReference type="FunFam" id="3.30.160.810:FF:000001">
    <property type="entry name" value="50S ribosomal protein L3"/>
    <property type="match status" value="1"/>
</dbReference>
<dbReference type="InterPro" id="IPR019926">
    <property type="entry name" value="Ribosomal_uL3_CS"/>
</dbReference>
<dbReference type="PANTHER" id="PTHR11229:SF16">
    <property type="entry name" value="LARGE RIBOSOMAL SUBUNIT PROTEIN UL3C"/>
    <property type="match status" value="1"/>
</dbReference>
<evidence type="ECO:0000256" key="2">
    <source>
        <dbReference type="ARBA" id="ARBA00022481"/>
    </source>
</evidence>
<evidence type="ECO:0000256" key="1">
    <source>
        <dbReference type="ARBA" id="ARBA00006540"/>
    </source>
</evidence>
<dbReference type="EMBL" id="QGNA01000005">
    <property type="protein sequence ID" value="PWS35097.1"/>
    <property type="molecule type" value="Genomic_DNA"/>
</dbReference>
<evidence type="ECO:0000256" key="7">
    <source>
        <dbReference type="ARBA" id="ARBA00035243"/>
    </source>
</evidence>
<keyword evidence="6 8" id="KW-0687">Ribonucleoprotein</keyword>
<reference evidence="12" key="1">
    <citation type="submission" date="2018-05" db="EMBL/GenBank/DDBJ databases">
        <authorList>
            <person name="Du Z."/>
            <person name="Wang X."/>
        </authorList>
    </citation>
    <scope>NUCLEOTIDE SEQUENCE [LARGE SCALE GENOMIC DNA]</scope>
    <source>
        <strain evidence="12">CQN31</strain>
    </source>
</reference>
<dbReference type="InterPro" id="IPR009000">
    <property type="entry name" value="Transl_B-barrel_sf"/>
</dbReference>
<dbReference type="Pfam" id="PF00297">
    <property type="entry name" value="Ribosomal_L3"/>
    <property type="match status" value="1"/>
</dbReference>
<comment type="caution">
    <text evidence="11">The sequence shown here is derived from an EMBL/GenBank/DDBJ whole genome shotgun (WGS) entry which is preliminary data.</text>
</comment>
<name>A0A317FAP3_9PROT</name>
<dbReference type="OrthoDB" id="9806135at2"/>
<keyword evidence="12" id="KW-1185">Reference proteome</keyword>
<proteinExistence type="inferred from homology"/>
<dbReference type="InterPro" id="IPR000597">
    <property type="entry name" value="Ribosomal_uL3"/>
</dbReference>
<organism evidence="11 12">
    <name type="scientific">Falsiroseomonas bella</name>
    <dbReference type="NCBI Taxonomy" id="2184016"/>
    <lineage>
        <taxon>Bacteria</taxon>
        <taxon>Pseudomonadati</taxon>
        <taxon>Pseudomonadota</taxon>
        <taxon>Alphaproteobacteria</taxon>
        <taxon>Acetobacterales</taxon>
        <taxon>Roseomonadaceae</taxon>
        <taxon>Falsiroseomonas</taxon>
    </lineage>
</organism>
<dbReference type="HAMAP" id="MF_01325_B">
    <property type="entry name" value="Ribosomal_uL3_B"/>
    <property type="match status" value="1"/>
</dbReference>
<dbReference type="PANTHER" id="PTHR11229">
    <property type="entry name" value="50S RIBOSOMAL PROTEIN L3"/>
    <property type="match status" value="1"/>
</dbReference>
<dbReference type="Proteomes" id="UP000245765">
    <property type="component" value="Unassembled WGS sequence"/>
</dbReference>
<keyword evidence="4 8" id="KW-0694">RNA-binding</keyword>
<dbReference type="SUPFAM" id="SSF50447">
    <property type="entry name" value="Translation proteins"/>
    <property type="match status" value="1"/>
</dbReference>
<evidence type="ECO:0000256" key="5">
    <source>
        <dbReference type="ARBA" id="ARBA00022980"/>
    </source>
</evidence>
<dbReference type="Gene3D" id="2.40.30.10">
    <property type="entry name" value="Translation factors"/>
    <property type="match status" value="1"/>
</dbReference>
<evidence type="ECO:0000256" key="6">
    <source>
        <dbReference type="ARBA" id="ARBA00023274"/>
    </source>
</evidence>
<dbReference type="NCBIfam" id="TIGR03625">
    <property type="entry name" value="L3_bact"/>
    <property type="match status" value="1"/>
</dbReference>
<comment type="similarity">
    <text evidence="1 8 9">Belongs to the universal ribosomal protein uL3 family.</text>
</comment>
<dbReference type="Gene3D" id="3.30.160.810">
    <property type="match status" value="1"/>
</dbReference>
<dbReference type="GO" id="GO:0003735">
    <property type="term" value="F:structural constituent of ribosome"/>
    <property type="evidence" value="ECO:0007669"/>
    <property type="project" value="UniProtKB-UniRule"/>
</dbReference>
<protein>
    <recommendedName>
        <fullName evidence="7 8">Large ribosomal subunit protein uL3</fullName>
    </recommendedName>
</protein>